<keyword evidence="2" id="KW-1185">Reference proteome</keyword>
<name>A0A9D4MU53_DREPO</name>
<reference evidence="1" key="1">
    <citation type="journal article" date="2019" name="bioRxiv">
        <title>The Genome of the Zebra Mussel, Dreissena polymorpha: A Resource for Invasive Species Research.</title>
        <authorList>
            <person name="McCartney M.A."/>
            <person name="Auch B."/>
            <person name="Kono T."/>
            <person name="Mallez S."/>
            <person name="Zhang Y."/>
            <person name="Obille A."/>
            <person name="Becker A."/>
            <person name="Abrahante J.E."/>
            <person name="Garbe J."/>
            <person name="Badalamenti J.P."/>
            <person name="Herman A."/>
            <person name="Mangelson H."/>
            <person name="Liachko I."/>
            <person name="Sullivan S."/>
            <person name="Sone E.D."/>
            <person name="Koren S."/>
            <person name="Silverstein K.A.T."/>
            <person name="Beckman K.B."/>
            <person name="Gohl D.M."/>
        </authorList>
    </citation>
    <scope>NUCLEOTIDE SEQUENCE</scope>
    <source>
        <strain evidence="1">Duluth1</strain>
        <tissue evidence="1">Whole animal</tissue>
    </source>
</reference>
<comment type="caution">
    <text evidence="1">The sequence shown here is derived from an EMBL/GenBank/DDBJ whole genome shotgun (WGS) entry which is preliminary data.</text>
</comment>
<protein>
    <submittedName>
        <fullName evidence="1">Uncharacterized protein</fullName>
    </submittedName>
</protein>
<dbReference type="Proteomes" id="UP000828390">
    <property type="component" value="Unassembled WGS sequence"/>
</dbReference>
<reference evidence="1" key="2">
    <citation type="submission" date="2020-11" db="EMBL/GenBank/DDBJ databases">
        <authorList>
            <person name="McCartney M.A."/>
            <person name="Auch B."/>
            <person name="Kono T."/>
            <person name="Mallez S."/>
            <person name="Becker A."/>
            <person name="Gohl D.M."/>
            <person name="Silverstein K.A.T."/>
            <person name="Koren S."/>
            <person name="Bechman K.B."/>
            <person name="Herman A."/>
            <person name="Abrahante J.E."/>
            <person name="Garbe J."/>
        </authorList>
    </citation>
    <scope>NUCLEOTIDE SEQUENCE</scope>
    <source>
        <strain evidence="1">Duluth1</strain>
        <tissue evidence="1">Whole animal</tissue>
    </source>
</reference>
<dbReference type="EMBL" id="JAIWYP010000001">
    <property type="protein sequence ID" value="KAH3882280.1"/>
    <property type="molecule type" value="Genomic_DNA"/>
</dbReference>
<accession>A0A9D4MU53</accession>
<organism evidence="1 2">
    <name type="scientific">Dreissena polymorpha</name>
    <name type="common">Zebra mussel</name>
    <name type="synonym">Mytilus polymorpha</name>
    <dbReference type="NCBI Taxonomy" id="45954"/>
    <lineage>
        <taxon>Eukaryota</taxon>
        <taxon>Metazoa</taxon>
        <taxon>Spiralia</taxon>
        <taxon>Lophotrochozoa</taxon>
        <taxon>Mollusca</taxon>
        <taxon>Bivalvia</taxon>
        <taxon>Autobranchia</taxon>
        <taxon>Heteroconchia</taxon>
        <taxon>Euheterodonta</taxon>
        <taxon>Imparidentia</taxon>
        <taxon>Neoheterodontei</taxon>
        <taxon>Myida</taxon>
        <taxon>Dreissenoidea</taxon>
        <taxon>Dreissenidae</taxon>
        <taxon>Dreissena</taxon>
    </lineage>
</organism>
<sequence length="72" mass="8502">MVQRRAARFITNRFHNSSSVDSMLEELNLETLKSPRTKHQLTMLYRIVNKLVDSDTNKYLVPLKKMHKHPHG</sequence>
<evidence type="ECO:0000313" key="2">
    <source>
        <dbReference type="Proteomes" id="UP000828390"/>
    </source>
</evidence>
<dbReference type="AlphaFoldDB" id="A0A9D4MU53"/>
<evidence type="ECO:0000313" key="1">
    <source>
        <dbReference type="EMBL" id="KAH3882280.1"/>
    </source>
</evidence>
<proteinExistence type="predicted"/>
<gene>
    <name evidence="1" type="ORF">DPMN_006214</name>
</gene>